<protein>
    <submittedName>
        <fullName evidence="5">Uncharacterized protein</fullName>
    </submittedName>
</protein>
<comment type="subcellular location">
    <subcellularLocation>
        <location evidence="1">Nucleus</location>
    </subcellularLocation>
</comment>
<evidence type="ECO:0000256" key="3">
    <source>
        <dbReference type="ARBA" id="ARBA00023242"/>
    </source>
</evidence>
<sequence length="1138" mass="124263">MANAKNDTIVETVTNTDTATLATTKKTSTEITIMARKCDGMLFSLDTRGDPLVWQFGSNDSRRVPSYDRFRRGRVVLGSGKRFTFSQEGSKTSFSIEPGSASGGSIFRDKANALLRQALQGPANVKSKRKDAMPLSRTHAGEDDFVPLHAARKRKRGSDAGSKGDSGSDDADQTDSSEDDSDASSTSSNDDAGAEEDNYSTVGGEIRATLQKRLSELSRRVKETPQDVDAWLDLVDLQDQQSLLLGNENADQEDAGTRSKDEITGISTVKLSILESALQQNELPANRERLQLAVMREGSKVWPPKKLAQRWADLARDNASGSGLSFLLWKARLDFEMTSLSTLTVDGIKLFVIDRLRALEKDAAASADDAAKQAEIYSQIIYVFLRATRFLYDAGFRDLASAAWQATLESSFARPATDVKDASLTEFWDSEIQRIGEDGSQGWQNYAAKVQAGEDAEEALLDYNIQTYSLPCPDFAKLAELAHRGEFHDMDEYRPLYEAWAVAERQRADLAKLPARVIDDIDDGGFEDVFRVAVFSDFSPLLFRIPDALLPDLKPLLVDAFLLFCQLPPAFSSSPWIETARSDPFLATTVLSGGSGADKRELGLDPQDAAAGSSGRRPPDLFYDGSRIVGSFHVLFSLPGWFRYLPDWLSAPKPDASAAPVPPSWVANTLRQLVRSFGFGELAPYSLAVDAAVNPAGVKKAARALIKQYISYTALYEAYALAEVARGNSDVARSVLASATTSITDVDAELPLRIAWAWIELESGQIDNAMCRLILRSSQGDESTPAGADTSRPISPAELLRLHHSLRTGMDYSLSSGLVRRATLYAQAVVLLNYLSPTSPGGRQHSRQQALQGQLSMAMNVATMFSEDMQSRGHGASSCHEAFLQSVARVIYFHASHGPYRPAELQAPLQKMVALFPQNGIFLRLFAWIDPTLTSGLARLRPDNALQKILDTVVLTRANDCPSSRAFAIRLALQSGHGQGHAARAEFERALGGSHGSSNYNLVCQGNARLWQAFIQTTAADAMATATVTSRSDGKGIRVRGVDKKMVALAKEVYYRAVRACPGSKDVLLECFGPNTGLAATSSEAGMSPSDLRAVYQTIVSKGLRVHMDLAEVQGRAREHLDRYNKKLDAQLERDSKK</sequence>
<comment type="caution">
    <text evidence="5">The sequence shown here is derived from an EMBL/GenBank/DDBJ whole genome shotgun (WGS) entry which is preliminary data.</text>
</comment>
<evidence type="ECO:0000256" key="1">
    <source>
        <dbReference type="ARBA" id="ARBA00004123"/>
    </source>
</evidence>
<keyword evidence="3" id="KW-0539">Nucleus</keyword>
<dbReference type="Pfam" id="PF08424">
    <property type="entry name" value="NRDE-2"/>
    <property type="match status" value="1"/>
</dbReference>
<comment type="similarity">
    <text evidence="2">Belongs to the NRDE2 family.</text>
</comment>
<dbReference type="InterPro" id="IPR013633">
    <property type="entry name" value="NRDE-2"/>
</dbReference>
<evidence type="ECO:0000313" key="5">
    <source>
        <dbReference type="EMBL" id="CAK7236694.1"/>
    </source>
</evidence>
<evidence type="ECO:0000256" key="4">
    <source>
        <dbReference type="SAM" id="MobiDB-lite"/>
    </source>
</evidence>
<organism evidence="5 6">
    <name type="scientific">Sporothrix curviconia</name>
    <dbReference type="NCBI Taxonomy" id="1260050"/>
    <lineage>
        <taxon>Eukaryota</taxon>
        <taxon>Fungi</taxon>
        <taxon>Dikarya</taxon>
        <taxon>Ascomycota</taxon>
        <taxon>Pezizomycotina</taxon>
        <taxon>Sordariomycetes</taxon>
        <taxon>Sordariomycetidae</taxon>
        <taxon>Ophiostomatales</taxon>
        <taxon>Ophiostomataceae</taxon>
        <taxon>Sporothrix</taxon>
    </lineage>
</organism>
<dbReference type="Proteomes" id="UP001642405">
    <property type="component" value="Unassembled WGS sequence"/>
</dbReference>
<reference evidence="5 6" key="1">
    <citation type="submission" date="2024-01" db="EMBL/GenBank/DDBJ databases">
        <authorList>
            <person name="Allen C."/>
            <person name="Tagirdzhanova G."/>
        </authorList>
    </citation>
    <scope>NUCLEOTIDE SEQUENCE [LARGE SCALE GENOMIC DNA]</scope>
</reference>
<proteinExistence type="inferred from homology"/>
<dbReference type="EMBL" id="CAWUHB010000121">
    <property type="protein sequence ID" value="CAK7236694.1"/>
    <property type="molecule type" value="Genomic_DNA"/>
</dbReference>
<dbReference type="PANTHER" id="PTHR13471:SF0">
    <property type="entry name" value="NUCLEAR EXOSOME REGULATOR NRDE2"/>
    <property type="match status" value="1"/>
</dbReference>
<accession>A0ABP0CX36</accession>
<gene>
    <name evidence="5" type="ORF">SCUCBS95973_009695</name>
</gene>
<name>A0ABP0CX36_9PEZI</name>
<keyword evidence="6" id="KW-1185">Reference proteome</keyword>
<feature type="region of interest" description="Disordered" evidence="4">
    <location>
        <begin position="595"/>
        <end position="616"/>
    </location>
</feature>
<feature type="region of interest" description="Disordered" evidence="4">
    <location>
        <begin position="119"/>
        <end position="204"/>
    </location>
</feature>
<evidence type="ECO:0000256" key="2">
    <source>
        <dbReference type="ARBA" id="ARBA00009265"/>
    </source>
</evidence>
<feature type="compositionally biased region" description="Acidic residues" evidence="4">
    <location>
        <begin position="167"/>
        <end position="182"/>
    </location>
</feature>
<dbReference type="PANTHER" id="PTHR13471">
    <property type="entry name" value="TETRATRICOPEPTIDE-LIKE HELICAL"/>
    <property type="match status" value="1"/>
</dbReference>
<evidence type="ECO:0000313" key="6">
    <source>
        <dbReference type="Proteomes" id="UP001642405"/>
    </source>
</evidence>